<sequence length="290" mass="31219">MSCPECFSGHINPSTPTGHVATLHGLDVYVAGPPENTTERKGIVVIIPDAFGWEFVNNRILADHYAQRGGFLVLLPDFMKGTAAPLYMLDSLHAVMKTGTLWDWVVKPYYIFSMLSGFVPFILRHRPGKSYPIVESFFSALRQSEGPSTPIGAAGFCWGGKHTVLLAHGASTTIDSGSGSRSTPLINAGFTGHPSFLQVPGDIEKLVIPVSFALGDLDNVLKAESIPAVRRVVEAKEDEVGGGEVKVYPGAGHGFCVRADATNDEASARRAAEAEEQAISFFQRIFAKVK</sequence>
<dbReference type="GO" id="GO:0016787">
    <property type="term" value="F:hydrolase activity"/>
    <property type="evidence" value="ECO:0007669"/>
    <property type="project" value="UniProtKB-KW"/>
</dbReference>
<dbReference type="PANTHER" id="PTHR17630:SF105">
    <property type="entry name" value="DIENELACTONE HYDROLASE FAMILY PROTEIN (AFU_ORTHOLOGUE AFUA_4G08790)"/>
    <property type="match status" value="1"/>
</dbReference>
<keyword evidence="3" id="KW-1185">Reference proteome</keyword>
<dbReference type="PANTHER" id="PTHR17630">
    <property type="entry name" value="DIENELACTONE HYDROLASE"/>
    <property type="match status" value="1"/>
</dbReference>
<comment type="caution">
    <text evidence="2">The sequence shown here is derived from an EMBL/GenBank/DDBJ whole genome shotgun (WGS) entry which is preliminary data.</text>
</comment>
<proteinExistence type="predicted"/>
<feature type="domain" description="Dienelactone hydrolase" evidence="1">
    <location>
        <begin position="27"/>
        <end position="285"/>
    </location>
</feature>
<reference evidence="2 3" key="1">
    <citation type="submission" date="2024-07" db="EMBL/GenBank/DDBJ databases">
        <title>Section-level genome sequencing and comparative genomics of Aspergillus sections Usti and Cavernicolus.</title>
        <authorList>
            <consortium name="Lawrence Berkeley National Laboratory"/>
            <person name="Nybo J.L."/>
            <person name="Vesth T.C."/>
            <person name="Theobald S."/>
            <person name="Frisvad J.C."/>
            <person name="Larsen T.O."/>
            <person name="Kjaerboelling I."/>
            <person name="Rothschild-Mancinelli K."/>
            <person name="Lyhne E.K."/>
            <person name="Kogle M.E."/>
            <person name="Barry K."/>
            <person name="Clum A."/>
            <person name="Na H."/>
            <person name="Ledsgaard L."/>
            <person name="Lin J."/>
            <person name="Lipzen A."/>
            <person name="Kuo A."/>
            <person name="Riley R."/>
            <person name="Mondo S."/>
            <person name="Labutti K."/>
            <person name="Haridas S."/>
            <person name="Pangalinan J."/>
            <person name="Salamov A.A."/>
            <person name="Simmons B.A."/>
            <person name="Magnuson J.K."/>
            <person name="Chen J."/>
            <person name="Drula E."/>
            <person name="Henrissat B."/>
            <person name="Wiebenga A."/>
            <person name="Lubbers R.J."/>
            <person name="Gomes A.C."/>
            <person name="Makela M.R."/>
            <person name="Stajich J."/>
            <person name="Grigoriev I.V."/>
            <person name="Mortensen U.H."/>
            <person name="De Vries R.P."/>
            <person name="Baker S.E."/>
            <person name="Andersen M.R."/>
        </authorList>
    </citation>
    <scope>NUCLEOTIDE SEQUENCE [LARGE SCALE GENOMIC DNA]</scope>
    <source>
        <strain evidence="2 3">CBS 123904</strain>
    </source>
</reference>
<organism evidence="2 3">
    <name type="scientific">Aspergillus pseudoustus</name>
    <dbReference type="NCBI Taxonomy" id="1810923"/>
    <lineage>
        <taxon>Eukaryota</taxon>
        <taxon>Fungi</taxon>
        <taxon>Dikarya</taxon>
        <taxon>Ascomycota</taxon>
        <taxon>Pezizomycotina</taxon>
        <taxon>Eurotiomycetes</taxon>
        <taxon>Eurotiomycetidae</taxon>
        <taxon>Eurotiales</taxon>
        <taxon>Aspergillaceae</taxon>
        <taxon>Aspergillus</taxon>
        <taxon>Aspergillus subgen. Nidulantes</taxon>
    </lineage>
</organism>
<keyword evidence="2" id="KW-0378">Hydrolase</keyword>
<name>A0ABR4JQ75_9EURO</name>
<accession>A0ABR4JQ75</accession>
<evidence type="ECO:0000313" key="2">
    <source>
        <dbReference type="EMBL" id="KAL2842182.1"/>
    </source>
</evidence>
<protein>
    <submittedName>
        <fullName evidence="2">Alpha/Beta hydrolase protein</fullName>
    </submittedName>
</protein>
<dbReference type="InterPro" id="IPR002925">
    <property type="entry name" value="Dienelactn_hydro"/>
</dbReference>
<evidence type="ECO:0000313" key="3">
    <source>
        <dbReference type="Proteomes" id="UP001610446"/>
    </source>
</evidence>
<dbReference type="SUPFAM" id="SSF53474">
    <property type="entry name" value="alpha/beta-Hydrolases"/>
    <property type="match status" value="1"/>
</dbReference>
<dbReference type="EMBL" id="JBFXLU010000102">
    <property type="protein sequence ID" value="KAL2842182.1"/>
    <property type="molecule type" value="Genomic_DNA"/>
</dbReference>
<dbReference type="Pfam" id="PF01738">
    <property type="entry name" value="DLH"/>
    <property type="match status" value="1"/>
</dbReference>
<dbReference type="Proteomes" id="UP001610446">
    <property type="component" value="Unassembled WGS sequence"/>
</dbReference>
<gene>
    <name evidence="2" type="ORF">BJY01DRAFT_216877</name>
</gene>
<dbReference type="InterPro" id="IPR029058">
    <property type="entry name" value="AB_hydrolase_fold"/>
</dbReference>
<evidence type="ECO:0000259" key="1">
    <source>
        <dbReference type="Pfam" id="PF01738"/>
    </source>
</evidence>
<dbReference type="Gene3D" id="3.40.50.1820">
    <property type="entry name" value="alpha/beta hydrolase"/>
    <property type="match status" value="1"/>
</dbReference>